<evidence type="ECO:0000313" key="2">
    <source>
        <dbReference type="EMBL" id="CAK0807466.1"/>
    </source>
</evidence>
<comment type="caution">
    <text evidence="2">The sequence shown here is derived from an EMBL/GenBank/DDBJ whole genome shotgun (WGS) entry which is preliminary data.</text>
</comment>
<evidence type="ECO:0008006" key="4">
    <source>
        <dbReference type="Google" id="ProtNLM"/>
    </source>
</evidence>
<keyword evidence="3" id="KW-1185">Reference proteome</keyword>
<feature type="non-terminal residue" evidence="2">
    <location>
        <position position="1"/>
    </location>
</feature>
<feature type="compositionally biased region" description="Low complexity" evidence="1">
    <location>
        <begin position="10"/>
        <end position="23"/>
    </location>
</feature>
<proteinExistence type="predicted"/>
<organism evidence="2 3">
    <name type="scientific">Prorocentrum cordatum</name>
    <dbReference type="NCBI Taxonomy" id="2364126"/>
    <lineage>
        <taxon>Eukaryota</taxon>
        <taxon>Sar</taxon>
        <taxon>Alveolata</taxon>
        <taxon>Dinophyceae</taxon>
        <taxon>Prorocentrales</taxon>
        <taxon>Prorocentraceae</taxon>
        <taxon>Prorocentrum</taxon>
    </lineage>
</organism>
<reference evidence="2" key="1">
    <citation type="submission" date="2023-10" db="EMBL/GenBank/DDBJ databases">
        <authorList>
            <person name="Chen Y."/>
            <person name="Shah S."/>
            <person name="Dougan E. K."/>
            <person name="Thang M."/>
            <person name="Chan C."/>
        </authorList>
    </citation>
    <scope>NUCLEOTIDE SEQUENCE [LARGE SCALE GENOMIC DNA]</scope>
</reference>
<evidence type="ECO:0000256" key="1">
    <source>
        <dbReference type="SAM" id="MobiDB-lite"/>
    </source>
</evidence>
<sequence>RRPGGARPTAGARRSGRGLAPPGAGAGMGQACVCGFFPSRTKGGAADDASSAVVSMPALDLSKVQTGGSASCSPAAQGAEQRLCRRHSAPCAVRAGLPSLRAAAGTDLGHAAAPPAGRPGGGSALEPLGPADAAASAGAGAPGEAPQAEASEASESEPVSEFTVTLDRTQPQGGATALGVDIDLSDREALVVDKASGDVVEAWNCAHPDLEMMEGDRILAVNGQGGDAAPLTELARTSHVVAMLAQRPGE</sequence>
<gene>
    <name evidence="2" type="ORF">PCOR1329_LOCUS13343</name>
</gene>
<feature type="compositionally biased region" description="Low complexity" evidence="1">
    <location>
        <begin position="124"/>
        <end position="160"/>
    </location>
</feature>
<dbReference type="EMBL" id="CAUYUJ010003937">
    <property type="protein sequence ID" value="CAK0807466.1"/>
    <property type="molecule type" value="Genomic_DNA"/>
</dbReference>
<dbReference type="Proteomes" id="UP001189429">
    <property type="component" value="Unassembled WGS sequence"/>
</dbReference>
<feature type="region of interest" description="Disordered" evidence="1">
    <location>
        <begin position="108"/>
        <end position="160"/>
    </location>
</feature>
<protein>
    <recommendedName>
        <fullName evidence="4">PDZ domain-containing protein</fullName>
    </recommendedName>
</protein>
<accession>A0ABN9QMW1</accession>
<evidence type="ECO:0000313" key="3">
    <source>
        <dbReference type="Proteomes" id="UP001189429"/>
    </source>
</evidence>
<feature type="region of interest" description="Disordered" evidence="1">
    <location>
        <begin position="1"/>
        <end position="26"/>
    </location>
</feature>
<name>A0ABN9QMW1_9DINO</name>